<dbReference type="GO" id="GO:0006357">
    <property type="term" value="P:regulation of transcription by RNA polymerase II"/>
    <property type="evidence" value="ECO:0007669"/>
    <property type="project" value="TreeGrafter"/>
</dbReference>
<dbReference type="EMBL" id="KZ678379">
    <property type="protein sequence ID" value="PSS02146.1"/>
    <property type="molecule type" value="Genomic_DNA"/>
</dbReference>
<dbReference type="GO" id="GO:0003712">
    <property type="term" value="F:transcription coregulator activity"/>
    <property type="evidence" value="ECO:0007669"/>
    <property type="project" value="TreeGrafter"/>
</dbReference>
<dbReference type="Gene3D" id="6.10.280.10">
    <property type="entry name" value="Mediator complex, subunit Med21"/>
    <property type="match status" value="1"/>
</dbReference>
<evidence type="ECO:0000256" key="2">
    <source>
        <dbReference type="ARBA" id="ARBA00005770"/>
    </source>
</evidence>
<dbReference type="Pfam" id="PF11221">
    <property type="entry name" value="Med21"/>
    <property type="match status" value="1"/>
</dbReference>
<comment type="subcellular location">
    <subcellularLocation>
        <location evidence="1 10">Nucleus</location>
    </subcellularLocation>
</comment>
<evidence type="ECO:0000256" key="5">
    <source>
        <dbReference type="ARBA" id="ARBA00023015"/>
    </source>
</evidence>
<dbReference type="InterPro" id="IPR021384">
    <property type="entry name" value="Mediator_Med21"/>
</dbReference>
<dbReference type="PANTHER" id="PTHR13381:SF0">
    <property type="entry name" value="MEDIATOR OF RNA POLYMERASE II TRANSCRIPTION SUBUNIT 21"/>
    <property type="match status" value="1"/>
</dbReference>
<dbReference type="Proteomes" id="UP000241462">
    <property type="component" value="Unassembled WGS sequence"/>
</dbReference>
<evidence type="ECO:0000256" key="1">
    <source>
        <dbReference type="ARBA" id="ARBA00004123"/>
    </source>
</evidence>
<dbReference type="InterPro" id="IPR037212">
    <property type="entry name" value="Med7/Med21-like"/>
</dbReference>
<keyword evidence="13" id="KW-1185">Reference proteome</keyword>
<dbReference type="STRING" id="2025994.A0A2T3AKF5"/>
<keyword evidence="8 10" id="KW-0539">Nucleus</keyword>
<dbReference type="PANTHER" id="PTHR13381">
    <property type="entry name" value="RNA POLYMERASE II HOLOENZYME COMPONENT SRB7"/>
    <property type="match status" value="1"/>
</dbReference>
<sequence>MGDRLTQLQDAVDQLAKQFVACIHFLHRHHNRAVLGPNDKIQDVKAEMDGKEVDPLPDDEFRAGQLELARDLITKVQEIELIISTLPGLENNAQDQERYIQELEEEIRVAEAQRKEAIREMKVVKERLDHVVRGATRP</sequence>
<comment type="subunit">
    <text evidence="3 10">Component of the Mediator complex.</text>
</comment>
<keyword evidence="5 10" id="KW-0805">Transcription regulation</keyword>
<organism evidence="12 13">
    <name type="scientific">Coniella lustricola</name>
    <dbReference type="NCBI Taxonomy" id="2025994"/>
    <lineage>
        <taxon>Eukaryota</taxon>
        <taxon>Fungi</taxon>
        <taxon>Dikarya</taxon>
        <taxon>Ascomycota</taxon>
        <taxon>Pezizomycotina</taxon>
        <taxon>Sordariomycetes</taxon>
        <taxon>Sordariomycetidae</taxon>
        <taxon>Diaporthales</taxon>
        <taxon>Schizoparmaceae</taxon>
        <taxon>Coniella</taxon>
    </lineage>
</organism>
<keyword evidence="7 10" id="KW-0804">Transcription</keyword>
<evidence type="ECO:0000256" key="11">
    <source>
        <dbReference type="SAM" id="Coils"/>
    </source>
</evidence>
<reference evidence="12 13" key="1">
    <citation type="journal article" date="2018" name="Mycol. Prog.">
        <title>Coniella lustricola, a new species from submerged detritus.</title>
        <authorList>
            <person name="Raudabaugh D.B."/>
            <person name="Iturriaga T."/>
            <person name="Carver A."/>
            <person name="Mondo S."/>
            <person name="Pangilinan J."/>
            <person name="Lipzen A."/>
            <person name="He G."/>
            <person name="Amirebrahimi M."/>
            <person name="Grigoriev I.V."/>
            <person name="Miller A.N."/>
        </authorList>
    </citation>
    <scope>NUCLEOTIDE SEQUENCE [LARGE SCALE GENOMIC DNA]</scope>
    <source>
        <strain evidence="12 13">B22-T-1</strain>
    </source>
</reference>
<dbReference type="AlphaFoldDB" id="A0A2T3AKF5"/>
<protein>
    <recommendedName>
        <fullName evidence="4 10">Mediator of RNA polymerase II transcription subunit 21</fullName>
    </recommendedName>
</protein>
<evidence type="ECO:0000313" key="12">
    <source>
        <dbReference type="EMBL" id="PSS02146.1"/>
    </source>
</evidence>
<evidence type="ECO:0000256" key="10">
    <source>
        <dbReference type="RuleBase" id="RU366036"/>
    </source>
</evidence>
<proteinExistence type="inferred from homology"/>
<dbReference type="OrthoDB" id="526653at2759"/>
<evidence type="ECO:0000256" key="9">
    <source>
        <dbReference type="ARBA" id="ARBA00025687"/>
    </source>
</evidence>
<dbReference type="GO" id="GO:0016592">
    <property type="term" value="C:mediator complex"/>
    <property type="evidence" value="ECO:0007669"/>
    <property type="project" value="UniProtKB-UniRule"/>
</dbReference>
<accession>A0A2T3AKF5</accession>
<dbReference type="InParanoid" id="A0A2T3AKF5"/>
<evidence type="ECO:0000313" key="13">
    <source>
        <dbReference type="Proteomes" id="UP000241462"/>
    </source>
</evidence>
<evidence type="ECO:0000256" key="8">
    <source>
        <dbReference type="ARBA" id="ARBA00023242"/>
    </source>
</evidence>
<evidence type="ECO:0000256" key="7">
    <source>
        <dbReference type="ARBA" id="ARBA00023163"/>
    </source>
</evidence>
<evidence type="ECO:0000256" key="3">
    <source>
        <dbReference type="ARBA" id="ARBA00011837"/>
    </source>
</evidence>
<keyword evidence="11" id="KW-0175">Coiled coil</keyword>
<dbReference type="SUPFAM" id="SSF140718">
    <property type="entry name" value="Mediator hinge subcomplex-like"/>
    <property type="match status" value="1"/>
</dbReference>
<name>A0A2T3AKF5_9PEZI</name>
<evidence type="ECO:0000256" key="6">
    <source>
        <dbReference type="ARBA" id="ARBA00023159"/>
    </source>
</evidence>
<comment type="function">
    <text evidence="9 10">Component of the Mediator complex, a coactivator involved in the regulated transcription of nearly all RNA polymerase II-dependent genes. Mediator functions as a bridge to convey information from gene-specific regulatory proteins to the basal RNA polymerase II transcription machinery. Mediator is recruited to promoters by direct interactions with regulatory proteins and serves as a scaffold for the assembly of a functional preinitiation complex with RNA polymerase II and the general transcription factors.</text>
</comment>
<feature type="coiled-coil region" evidence="11">
    <location>
        <begin position="86"/>
        <end position="127"/>
    </location>
</feature>
<evidence type="ECO:0000256" key="4">
    <source>
        <dbReference type="ARBA" id="ARBA00019691"/>
    </source>
</evidence>
<dbReference type="FunCoup" id="A0A2T3AKF5">
    <property type="interactions" value="255"/>
</dbReference>
<keyword evidence="6 10" id="KW-0010">Activator</keyword>
<comment type="similarity">
    <text evidence="2 10">Belongs to the Mediator complex subunit 21 family.</text>
</comment>
<gene>
    <name evidence="12" type="ORF">BD289DRAFT_422700</name>
</gene>